<sequence>MTGVFAGCLEGGGTASDSSQDRTGDDSETGDGDTDPDRNETGGEPDDGTGGETGTEPTVVERFDCGSAHRPSCDVDAGEYVFETGDTAYETVGTAAYPDPPDEVTESTATTFAKDHERAYQQNAAVCPENESITDYNATVPTIETFDWYDEKVVVRLELMISDRRRSPGASDVDIVDTPSAAVYAIDETGAARVETKRYQEPEDPIESGELVVCF</sequence>
<dbReference type="AlphaFoldDB" id="A0A3N6LRK0"/>
<protein>
    <submittedName>
        <fullName evidence="2">Uncharacterized protein</fullName>
    </submittedName>
</protein>
<dbReference type="Proteomes" id="UP000282323">
    <property type="component" value="Unassembled WGS sequence"/>
</dbReference>
<keyword evidence="3" id="KW-1185">Reference proteome</keyword>
<proteinExistence type="predicted"/>
<dbReference type="EMBL" id="REGA01000021">
    <property type="protein sequence ID" value="RQG91037.1"/>
    <property type="molecule type" value="Genomic_DNA"/>
</dbReference>
<evidence type="ECO:0000313" key="2">
    <source>
        <dbReference type="EMBL" id="RQG91037.1"/>
    </source>
</evidence>
<reference evidence="2 3" key="1">
    <citation type="submission" date="2018-10" db="EMBL/GenBank/DDBJ databases">
        <title>Natrarchaeobius chitinivorans gen. nov., sp. nov., and Natrarchaeobius haloalkaliphilus sp. nov., alkaliphilic, chitin-utilizing haloarchaea from hypersaline alkaline lakes.</title>
        <authorList>
            <person name="Sorokin D.Y."/>
            <person name="Elcheninov A.G."/>
            <person name="Kostrikina N.A."/>
            <person name="Bale N.J."/>
            <person name="Sinninghe Damste J.S."/>
            <person name="Khijniak T.V."/>
            <person name="Kublanov I.V."/>
            <person name="Toshchakov S.V."/>
        </authorList>
    </citation>
    <scope>NUCLEOTIDE SEQUENCE [LARGE SCALE GENOMIC DNA]</scope>
    <source>
        <strain evidence="2 3">AArcht4T</strain>
    </source>
</reference>
<feature type="region of interest" description="Disordered" evidence="1">
    <location>
        <begin position="1"/>
        <end position="63"/>
    </location>
</feature>
<gene>
    <name evidence="2" type="ORF">EA473_19010</name>
</gene>
<evidence type="ECO:0000256" key="1">
    <source>
        <dbReference type="SAM" id="MobiDB-lite"/>
    </source>
</evidence>
<organism evidence="2 3">
    <name type="scientific">Natrarchaeobius chitinivorans</name>
    <dbReference type="NCBI Taxonomy" id="1679083"/>
    <lineage>
        <taxon>Archaea</taxon>
        <taxon>Methanobacteriati</taxon>
        <taxon>Methanobacteriota</taxon>
        <taxon>Stenosarchaea group</taxon>
        <taxon>Halobacteria</taxon>
        <taxon>Halobacteriales</taxon>
        <taxon>Natrialbaceae</taxon>
        <taxon>Natrarchaeobius</taxon>
    </lineage>
</organism>
<comment type="caution">
    <text evidence="2">The sequence shown here is derived from an EMBL/GenBank/DDBJ whole genome shotgun (WGS) entry which is preliminary data.</text>
</comment>
<accession>A0A3N6LRK0</accession>
<name>A0A3N6LRK0_NATCH</name>
<evidence type="ECO:0000313" key="3">
    <source>
        <dbReference type="Proteomes" id="UP000282323"/>
    </source>
</evidence>